<dbReference type="EMBL" id="VYYT01000444">
    <property type="protein sequence ID" value="KAK2735368.1"/>
    <property type="molecule type" value="Genomic_DNA"/>
</dbReference>
<feature type="signal peptide" evidence="1">
    <location>
        <begin position="1"/>
        <end position="20"/>
    </location>
</feature>
<gene>
    <name evidence="2" type="ORF">CKAH01_01749</name>
</gene>
<proteinExistence type="predicted"/>
<evidence type="ECO:0000256" key="1">
    <source>
        <dbReference type="SAM" id="SignalP"/>
    </source>
</evidence>
<evidence type="ECO:0000313" key="3">
    <source>
        <dbReference type="Proteomes" id="UP001281614"/>
    </source>
</evidence>
<evidence type="ECO:0000313" key="2">
    <source>
        <dbReference type="EMBL" id="KAK2735368.1"/>
    </source>
</evidence>
<keyword evidence="3" id="KW-1185">Reference proteome</keyword>
<name>A0AAD9Y4C1_COLKA</name>
<sequence>MLSISKLILVLIAVCWDAKMFVIHPNETFSFDITALSTVLASDYINVDSVGSVTFAKITTLGIFSEKELVHKPLFYRNTFAGDAATKRLAKKNIWSIFGQEHLAPRSPGLTVILDMVLLPPMRRYSHDTTKISASSVRARLFLDLWPCLSAAFRNHCILSSRLVSVFESEQDRQE</sequence>
<dbReference type="Proteomes" id="UP001281614">
    <property type="component" value="Unassembled WGS sequence"/>
</dbReference>
<feature type="chain" id="PRO_5041994619" evidence="1">
    <location>
        <begin position="21"/>
        <end position="175"/>
    </location>
</feature>
<comment type="caution">
    <text evidence="2">The sequence shown here is derived from an EMBL/GenBank/DDBJ whole genome shotgun (WGS) entry which is preliminary data.</text>
</comment>
<organism evidence="2 3">
    <name type="scientific">Colletotrichum kahawae</name>
    <name type="common">Coffee berry disease fungus</name>
    <dbReference type="NCBI Taxonomy" id="34407"/>
    <lineage>
        <taxon>Eukaryota</taxon>
        <taxon>Fungi</taxon>
        <taxon>Dikarya</taxon>
        <taxon>Ascomycota</taxon>
        <taxon>Pezizomycotina</taxon>
        <taxon>Sordariomycetes</taxon>
        <taxon>Hypocreomycetidae</taxon>
        <taxon>Glomerellales</taxon>
        <taxon>Glomerellaceae</taxon>
        <taxon>Colletotrichum</taxon>
        <taxon>Colletotrichum gloeosporioides species complex</taxon>
    </lineage>
</organism>
<accession>A0AAD9Y4C1</accession>
<dbReference type="AlphaFoldDB" id="A0AAD9Y4C1"/>
<reference evidence="2" key="1">
    <citation type="submission" date="2023-02" db="EMBL/GenBank/DDBJ databases">
        <title>Colletotrichum kahawae CIFC_Que2 genome sequencing and assembly.</title>
        <authorList>
            <person name="Baroncelli R."/>
        </authorList>
    </citation>
    <scope>NUCLEOTIDE SEQUENCE</scope>
    <source>
        <strain evidence="2">CIFC_Que2</strain>
    </source>
</reference>
<protein>
    <submittedName>
        <fullName evidence="2">Uncharacterized protein</fullName>
    </submittedName>
</protein>
<keyword evidence="1" id="KW-0732">Signal</keyword>